<keyword evidence="2" id="KW-0812">Transmembrane</keyword>
<feature type="transmembrane region" description="Helical" evidence="2">
    <location>
        <begin position="26"/>
        <end position="47"/>
    </location>
</feature>
<comment type="caution">
    <text evidence="3">The sequence shown here is derived from an EMBL/GenBank/DDBJ whole genome shotgun (WGS) entry which is preliminary data.</text>
</comment>
<dbReference type="OrthoDB" id="8184505at2759"/>
<feature type="compositionally biased region" description="Low complexity" evidence="1">
    <location>
        <begin position="7"/>
        <end position="22"/>
    </location>
</feature>
<dbReference type="AlphaFoldDB" id="A0A9P0P4Z9"/>
<evidence type="ECO:0000313" key="4">
    <source>
        <dbReference type="Proteomes" id="UP001152888"/>
    </source>
</evidence>
<dbReference type="Proteomes" id="UP001152888">
    <property type="component" value="Unassembled WGS sequence"/>
</dbReference>
<keyword evidence="2" id="KW-0472">Membrane</keyword>
<keyword evidence="4" id="KW-1185">Reference proteome</keyword>
<name>A0A9P0P4Z9_ACAOB</name>
<evidence type="ECO:0000256" key="1">
    <source>
        <dbReference type="SAM" id="MobiDB-lite"/>
    </source>
</evidence>
<proteinExistence type="predicted"/>
<protein>
    <submittedName>
        <fullName evidence="3">Uncharacterized protein</fullName>
    </submittedName>
</protein>
<sequence>MDKKCKTGASTAGSPSSGSHHQQQGVATLVVMLAVLGIIILFCCLAAPGIRGLCKRFICRTWQIQNGIFECVNCFFW</sequence>
<evidence type="ECO:0000313" key="3">
    <source>
        <dbReference type="EMBL" id="CAH1965600.1"/>
    </source>
</evidence>
<feature type="region of interest" description="Disordered" evidence="1">
    <location>
        <begin position="1"/>
        <end position="22"/>
    </location>
</feature>
<accession>A0A9P0P4Z9</accession>
<dbReference type="EMBL" id="CAKOFQ010006726">
    <property type="protein sequence ID" value="CAH1965600.1"/>
    <property type="molecule type" value="Genomic_DNA"/>
</dbReference>
<organism evidence="3 4">
    <name type="scientific">Acanthoscelides obtectus</name>
    <name type="common">Bean weevil</name>
    <name type="synonym">Bruchus obtectus</name>
    <dbReference type="NCBI Taxonomy" id="200917"/>
    <lineage>
        <taxon>Eukaryota</taxon>
        <taxon>Metazoa</taxon>
        <taxon>Ecdysozoa</taxon>
        <taxon>Arthropoda</taxon>
        <taxon>Hexapoda</taxon>
        <taxon>Insecta</taxon>
        <taxon>Pterygota</taxon>
        <taxon>Neoptera</taxon>
        <taxon>Endopterygota</taxon>
        <taxon>Coleoptera</taxon>
        <taxon>Polyphaga</taxon>
        <taxon>Cucujiformia</taxon>
        <taxon>Chrysomeloidea</taxon>
        <taxon>Chrysomelidae</taxon>
        <taxon>Bruchinae</taxon>
        <taxon>Bruchini</taxon>
        <taxon>Acanthoscelides</taxon>
    </lineage>
</organism>
<reference evidence="3" key="1">
    <citation type="submission" date="2022-03" db="EMBL/GenBank/DDBJ databases">
        <authorList>
            <person name="Sayadi A."/>
        </authorList>
    </citation>
    <scope>NUCLEOTIDE SEQUENCE</scope>
</reference>
<evidence type="ECO:0000256" key="2">
    <source>
        <dbReference type="SAM" id="Phobius"/>
    </source>
</evidence>
<keyword evidence="2" id="KW-1133">Transmembrane helix</keyword>
<gene>
    <name evidence="3" type="ORF">ACAOBT_LOCUS6416</name>
</gene>